<dbReference type="SUPFAM" id="SSF110296">
    <property type="entry name" value="Oligoxyloglucan reducing end-specific cellobiohydrolase"/>
    <property type="match status" value="1"/>
</dbReference>
<evidence type="ECO:0000256" key="9">
    <source>
        <dbReference type="SAM" id="SignalP"/>
    </source>
</evidence>
<evidence type="ECO:0000256" key="6">
    <source>
        <dbReference type="PIRSR" id="PIRSR621190-1"/>
    </source>
</evidence>
<sequence length="523" mass="57748">MKLSTAVFLAALITSCTSRSINDLAARGTSIIPSAPATSTPTPLPSDGVRSDKKKQSKDIHNFFKAYGWLHKDEAIPEKKLPAAIRKIQKVLKVPETGIYDERMEVVMSRPRCGTIPPYDPSESLGNITLQSRYVAWGPKWDHTAITYRFINYTTDLPASQQRSLVSAAFARWTQIIPISIVEAPSSTSKADIYIRFMTMGPTEDTYAFTNMIADGMALSSGLINITFNDYYQWSDDRLFNYTAVHEIGHALGLSHSKVEAAIMFPFYEGDIRPIHADDQAGIHQIYGWKNPRWSRIDGNMASKDVIQVSSASGSSSVVDGLYQLRPNGQILWYNSNGAWTSIDNNKDTVQIAGSGGVLYQRHTDGTVWKYKPSGSSWQQISSASTNVIEIYAAADQLYMRRKDGWVTRYSGSGQTWTTIQQPSAPASIQLAATDSRTLWNLLANGDLVRSFWPYTSDGWQIVNQDRSNIAIAVGGEEFYKLQSDGSIVWLDTNAVEWVSIEEDGSVGVVAAGKDPYGVGDVG</sequence>
<dbReference type="GO" id="GO:0008270">
    <property type="term" value="F:zinc ion binding"/>
    <property type="evidence" value="ECO:0007669"/>
    <property type="project" value="InterPro"/>
</dbReference>
<dbReference type="EMBL" id="WVTA01000007">
    <property type="protein sequence ID" value="KAK3208594.1"/>
    <property type="molecule type" value="Genomic_DNA"/>
</dbReference>
<feature type="binding site" evidence="7">
    <location>
        <position position="250"/>
    </location>
    <ligand>
        <name>Zn(2+)</name>
        <dbReference type="ChEBI" id="CHEBI:29105"/>
        <label>2</label>
        <note>catalytic</note>
    </ligand>
</feature>
<feature type="binding site" description="in inhibited form" evidence="7">
    <location>
        <position position="113"/>
    </location>
    <ligand>
        <name>Zn(2+)</name>
        <dbReference type="ChEBI" id="CHEBI:29105"/>
        <label>2</label>
        <note>catalytic</note>
    </ligand>
</feature>
<feature type="binding site" evidence="7">
    <location>
        <position position="246"/>
    </location>
    <ligand>
        <name>Zn(2+)</name>
        <dbReference type="ChEBI" id="CHEBI:29105"/>
        <label>2</label>
        <note>catalytic</note>
    </ligand>
</feature>
<dbReference type="SUPFAM" id="SSF55486">
    <property type="entry name" value="Metalloproteases ('zincins'), catalytic domain"/>
    <property type="match status" value="1"/>
</dbReference>
<dbReference type="GO" id="GO:0030198">
    <property type="term" value="P:extracellular matrix organization"/>
    <property type="evidence" value="ECO:0007669"/>
    <property type="project" value="TreeGrafter"/>
</dbReference>
<dbReference type="InterPro" id="IPR006026">
    <property type="entry name" value="Peptidase_Metallo"/>
</dbReference>
<dbReference type="PROSITE" id="PS51257">
    <property type="entry name" value="PROKAR_LIPOPROTEIN"/>
    <property type="match status" value="1"/>
</dbReference>
<comment type="cofactor">
    <cofactor evidence="7">
        <name>Zn(2+)</name>
        <dbReference type="ChEBI" id="CHEBI:29105"/>
    </cofactor>
    <text evidence="7">Binds 2 Zn(2+) ions per subunit.</text>
</comment>
<evidence type="ECO:0000256" key="2">
    <source>
        <dbReference type="ARBA" id="ARBA00022723"/>
    </source>
</evidence>
<evidence type="ECO:0000256" key="4">
    <source>
        <dbReference type="ARBA" id="ARBA00022833"/>
    </source>
</evidence>
<keyword evidence="2 7" id="KW-0479">Metal-binding</keyword>
<evidence type="ECO:0000256" key="8">
    <source>
        <dbReference type="SAM" id="MobiDB-lite"/>
    </source>
</evidence>
<keyword evidence="12" id="KW-1185">Reference proteome</keyword>
<comment type="cofactor">
    <cofactor evidence="7">
        <name>Ca(2+)</name>
        <dbReference type="ChEBI" id="CHEBI:29108"/>
    </cofactor>
    <text evidence="7">Can bind about 5 Ca(2+) ions per subunit.</text>
</comment>
<dbReference type="SUPFAM" id="SSF47090">
    <property type="entry name" value="PGBD-like"/>
    <property type="match status" value="1"/>
</dbReference>
<evidence type="ECO:0000256" key="3">
    <source>
        <dbReference type="ARBA" id="ARBA00022801"/>
    </source>
</evidence>
<feature type="region of interest" description="Disordered" evidence="8">
    <location>
        <begin position="32"/>
        <end position="57"/>
    </location>
</feature>
<dbReference type="PANTHER" id="PTHR10201:SF323">
    <property type="entry name" value="MATRIX METALLOPROTEINASE-21"/>
    <property type="match status" value="1"/>
</dbReference>
<evidence type="ECO:0000313" key="12">
    <source>
        <dbReference type="Proteomes" id="UP001280581"/>
    </source>
</evidence>
<protein>
    <recommendedName>
        <fullName evidence="10">Peptidase metallopeptidase domain-containing protein</fullName>
    </recommendedName>
</protein>
<dbReference type="PRINTS" id="PR00138">
    <property type="entry name" value="MATRIXIN"/>
</dbReference>
<evidence type="ECO:0000256" key="1">
    <source>
        <dbReference type="ARBA" id="ARBA00022670"/>
    </source>
</evidence>
<keyword evidence="9" id="KW-0732">Signal</keyword>
<dbReference type="Pfam" id="PF00413">
    <property type="entry name" value="Peptidase_M10"/>
    <property type="match status" value="1"/>
</dbReference>
<name>A0AAN6RHS9_9PLEO</name>
<feature type="compositionally biased region" description="Low complexity" evidence="8">
    <location>
        <begin position="32"/>
        <end position="41"/>
    </location>
</feature>
<feature type="binding site" evidence="7">
    <location>
        <position position="192"/>
    </location>
    <ligand>
        <name>Ca(2+)</name>
        <dbReference type="ChEBI" id="CHEBI:29108"/>
        <label>2</label>
    </ligand>
</feature>
<feature type="binding site" evidence="7">
    <location>
        <position position="256"/>
    </location>
    <ligand>
        <name>Zn(2+)</name>
        <dbReference type="ChEBI" id="CHEBI:29105"/>
        <label>2</label>
        <note>catalytic</note>
    </ligand>
</feature>
<dbReference type="GO" id="GO:0031012">
    <property type="term" value="C:extracellular matrix"/>
    <property type="evidence" value="ECO:0007669"/>
    <property type="project" value="InterPro"/>
</dbReference>
<comment type="caution">
    <text evidence="11">The sequence shown here is derived from an EMBL/GenBank/DDBJ whole genome shotgun (WGS) entry which is preliminary data.</text>
</comment>
<keyword evidence="5" id="KW-0482">Metalloprotease</keyword>
<keyword evidence="4 7" id="KW-0862">Zinc</keyword>
<feature type="binding site" evidence="7">
    <location>
        <position position="264"/>
    </location>
    <ligand>
        <name>Zn(2+)</name>
        <dbReference type="ChEBI" id="CHEBI:29105"/>
        <label>2</label>
        <note>catalytic</note>
    </ligand>
</feature>
<reference evidence="11 12" key="1">
    <citation type="submission" date="2021-02" db="EMBL/GenBank/DDBJ databases">
        <title>Genome assembly of Pseudopithomyces chartarum.</title>
        <authorList>
            <person name="Jauregui R."/>
            <person name="Singh J."/>
            <person name="Voisey C."/>
        </authorList>
    </citation>
    <scope>NUCLEOTIDE SEQUENCE [LARGE SCALE GENOMIC DNA]</scope>
    <source>
        <strain evidence="11 12">AGR01</strain>
    </source>
</reference>
<evidence type="ECO:0000256" key="7">
    <source>
        <dbReference type="PIRSR" id="PIRSR621190-2"/>
    </source>
</evidence>
<keyword evidence="7" id="KW-0106">Calcium</keyword>
<keyword evidence="1" id="KW-0645">Protease</keyword>
<feature type="domain" description="Peptidase metallopeptidase" evidence="10">
    <location>
        <begin position="137"/>
        <end position="289"/>
    </location>
</feature>
<feature type="binding site" evidence="7">
    <location>
        <position position="156"/>
    </location>
    <ligand>
        <name>Ca(2+)</name>
        <dbReference type="ChEBI" id="CHEBI:29108"/>
        <label>1</label>
    </ligand>
</feature>
<proteinExistence type="predicted"/>
<dbReference type="InterPro" id="IPR024079">
    <property type="entry name" value="MetalloPept_cat_dom_sf"/>
</dbReference>
<feature type="chain" id="PRO_5042831369" description="Peptidase metallopeptidase domain-containing protein" evidence="9">
    <location>
        <begin position="19"/>
        <end position="523"/>
    </location>
</feature>
<dbReference type="GO" id="GO:0004222">
    <property type="term" value="F:metalloendopeptidase activity"/>
    <property type="evidence" value="ECO:0007669"/>
    <property type="project" value="InterPro"/>
</dbReference>
<evidence type="ECO:0000313" key="11">
    <source>
        <dbReference type="EMBL" id="KAK3208594.1"/>
    </source>
</evidence>
<keyword evidence="3" id="KW-0378">Hydrolase</keyword>
<feature type="binding site" evidence="7">
    <location>
        <position position="205"/>
    </location>
    <ligand>
        <name>Zn(2+)</name>
        <dbReference type="ChEBI" id="CHEBI:29105"/>
        <label>1</label>
    </ligand>
</feature>
<dbReference type="InterPro" id="IPR036365">
    <property type="entry name" value="PGBD-like_sf"/>
</dbReference>
<dbReference type="Proteomes" id="UP001280581">
    <property type="component" value="Unassembled WGS sequence"/>
</dbReference>
<dbReference type="InterPro" id="IPR021190">
    <property type="entry name" value="Pept_M10A"/>
</dbReference>
<dbReference type="GO" id="GO:0030574">
    <property type="term" value="P:collagen catabolic process"/>
    <property type="evidence" value="ECO:0007669"/>
    <property type="project" value="TreeGrafter"/>
</dbReference>
<feature type="binding site" evidence="7">
    <location>
        <position position="230"/>
    </location>
    <ligand>
        <name>Ca(2+)</name>
        <dbReference type="ChEBI" id="CHEBI:29108"/>
        <label>1</label>
    </ligand>
</feature>
<dbReference type="GO" id="GO:0006508">
    <property type="term" value="P:proteolysis"/>
    <property type="evidence" value="ECO:0007669"/>
    <property type="project" value="UniProtKB-KW"/>
</dbReference>
<dbReference type="Gene3D" id="3.40.390.10">
    <property type="entry name" value="Collagenase (Catalytic Domain)"/>
    <property type="match status" value="1"/>
</dbReference>
<feature type="active site" evidence="6">
    <location>
        <position position="247"/>
    </location>
</feature>
<feature type="signal peptide" evidence="9">
    <location>
        <begin position="1"/>
        <end position="18"/>
    </location>
</feature>
<organism evidence="11 12">
    <name type="scientific">Pseudopithomyces chartarum</name>
    <dbReference type="NCBI Taxonomy" id="1892770"/>
    <lineage>
        <taxon>Eukaryota</taxon>
        <taxon>Fungi</taxon>
        <taxon>Dikarya</taxon>
        <taxon>Ascomycota</taxon>
        <taxon>Pezizomycotina</taxon>
        <taxon>Dothideomycetes</taxon>
        <taxon>Pleosporomycetidae</taxon>
        <taxon>Pleosporales</taxon>
        <taxon>Massarineae</taxon>
        <taxon>Didymosphaeriaceae</taxon>
        <taxon>Pseudopithomyces</taxon>
    </lineage>
</organism>
<dbReference type="SMART" id="SM00235">
    <property type="entry name" value="ZnMc"/>
    <property type="match status" value="1"/>
</dbReference>
<evidence type="ECO:0000259" key="10">
    <source>
        <dbReference type="SMART" id="SM00235"/>
    </source>
</evidence>
<gene>
    <name evidence="11" type="ORF">GRF29_77g1190907</name>
</gene>
<accession>A0AAN6RHS9</accession>
<evidence type="ECO:0000256" key="5">
    <source>
        <dbReference type="ARBA" id="ARBA00023049"/>
    </source>
</evidence>
<dbReference type="InterPro" id="IPR001818">
    <property type="entry name" value="Pept_M10_metallopeptidase"/>
</dbReference>
<dbReference type="AlphaFoldDB" id="A0AAN6RHS9"/>
<dbReference type="PANTHER" id="PTHR10201">
    <property type="entry name" value="MATRIX METALLOPROTEINASE"/>
    <property type="match status" value="1"/>
</dbReference>